<gene>
    <name evidence="1" type="ORF">QFC20_006501</name>
</gene>
<organism evidence="1 2">
    <name type="scientific">Naganishia adeliensis</name>
    <dbReference type="NCBI Taxonomy" id="92952"/>
    <lineage>
        <taxon>Eukaryota</taxon>
        <taxon>Fungi</taxon>
        <taxon>Dikarya</taxon>
        <taxon>Basidiomycota</taxon>
        <taxon>Agaricomycotina</taxon>
        <taxon>Tremellomycetes</taxon>
        <taxon>Filobasidiales</taxon>
        <taxon>Filobasidiaceae</taxon>
        <taxon>Naganishia</taxon>
    </lineage>
</organism>
<reference evidence="1" key="1">
    <citation type="submission" date="2023-04" db="EMBL/GenBank/DDBJ databases">
        <title>Draft Genome sequencing of Naganishia species isolated from polar environments using Oxford Nanopore Technology.</title>
        <authorList>
            <person name="Leo P."/>
            <person name="Venkateswaran K."/>
        </authorList>
    </citation>
    <scope>NUCLEOTIDE SEQUENCE</scope>
    <source>
        <strain evidence="1">MNA-CCFEE 5262</strain>
    </source>
</reference>
<evidence type="ECO:0000313" key="2">
    <source>
        <dbReference type="Proteomes" id="UP001230649"/>
    </source>
</evidence>
<name>A0ACC2VAL8_9TREE</name>
<evidence type="ECO:0000313" key="1">
    <source>
        <dbReference type="EMBL" id="KAJ9096126.1"/>
    </source>
</evidence>
<accession>A0ACC2VAL8</accession>
<comment type="caution">
    <text evidence="1">The sequence shown here is derived from an EMBL/GenBank/DDBJ whole genome shotgun (WGS) entry which is preliminary data.</text>
</comment>
<protein>
    <submittedName>
        <fullName evidence="1">Uncharacterized protein</fullName>
    </submittedName>
</protein>
<dbReference type="EMBL" id="JASBWS010000117">
    <property type="protein sequence ID" value="KAJ9096126.1"/>
    <property type="molecule type" value="Genomic_DNA"/>
</dbReference>
<sequence length="487" mass="52912">MSEASVNACQSNNDDSHFGLRIAAIFIILVTSLIGALAPVVLHQTNVLPTYVFEQVLCLLFAKFFGSGVIISTAFIHLLAPAFEQLGSECLPESWRNYPWAPAIAMFAVYVIFFFEVAANRIGTRRLGRAGLLSHKDVECRADLKSDLNMTGDTATNPPESSRHVYSDAMSTTLDCAAIPGANDTACCKSGECDTDDTYTDPSLDISYDPYTSEGIAQIVAIAILEFGVLLHSVIIGLTLGVSDNFVTLFIALVFHQMFEGLGLGSRLSALRLPSGMWWVPYVAGLLYALMTPIGVAAGVGARAHYNGQAASMLAVAGVLDAFSAGIMLYSGLVTLLGHEIILSPKMMNVSIGRMAYAFGCMLAGSGIMALIAYWFYMPWTVFELFVKEYFALVEMNPHMLYNRISFMFDEQVPQQSLSVMTQALAAFYDKFTDKINLLAELAAGCAAACALEARLPIRDASLSRRSGLKYEAGRIGRIPLGRWFES</sequence>
<keyword evidence="2" id="KW-1185">Reference proteome</keyword>
<dbReference type="Proteomes" id="UP001230649">
    <property type="component" value="Unassembled WGS sequence"/>
</dbReference>
<proteinExistence type="predicted"/>